<gene>
    <name evidence="2" type="ORF">ASIM_LOCUS9613</name>
</gene>
<reference evidence="2 3" key="2">
    <citation type="submission" date="2018-11" db="EMBL/GenBank/DDBJ databases">
        <authorList>
            <consortium name="Pathogen Informatics"/>
        </authorList>
    </citation>
    <scope>NUCLEOTIDE SEQUENCE [LARGE SCALE GENOMIC DNA]</scope>
</reference>
<name>A0A0M3JQC7_ANISI</name>
<dbReference type="EMBL" id="UYRR01030013">
    <property type="protein sequence ID" value="VDK40740.1"/>
    <property type="molecule type" value="Genomic_DNA"/>
</dbReference>
<reference evidence="4" key="1">
    <citation type="submission" date="2017-02" db="UniProtKB">
        <authorList>
            <consortium name="WormBaseParasite"/>
        </authorList>
    </citation>
    <scope>IDENTIFICATION</scope>
</reference>
<feature type="region of interest" description="Disordered" evidence="1">
    <location>
        <begin position="1"/>
        <end position="50"/>
    </location>
</feature>
<proteinExistence type="predicted"/>
<dbReference type="WBParaSite" id="ASIM_0000987801-mRNA-1">
    <property type="protein sequence ID" value="ASIM_0000987801-mRNA-1"/>
    <property type="gene ID" value="ASIM_0000987801"/>
</dbReference>
<evidence type="ECO:0000313" key="2">
    <source>
        <dbReference type="EMBL" id="VDK40740.1"/>
    </source>
</evidence>
<dbReference type="AlphaFoldDB" id="A0A0M3JQC7"/>
<feature type="compositionally biased region" description="Basic and acidic residues" evidence="1">
    <location>
        <begin position="27"/>
        <end position="36"/>
    </location>
</feature>
<evidence type="ECO:0000256" key="1">
    <source>
        <dbReference type="SAM" id="MobiDB-lite"/>
    </source>
</evidence>
<dbReference type="OrthoDB" id="10248446at2759"/>
<keyword evidence="3" id="KW-1185">Reference proteome</keyword>
<protein>
    <submittedName>
        <fullName evidence="4">NADH-quinone oxidoreductase subunit B</fullName>
    </submittedName>
</protein>
<organism evidence="4">
    <name type="scientific">Anisakis simplex</name>
    <name type="common">Herring worm</name>
    <dbReference type="NCBI Taxonomy" id="6269"/>
    <lineage>
        <taxon>Eukaryota</taxon>
        <taxon>Metazoa</taxon>
        <taxon>Ecdysozoa</taxon>
        <taxon>Nematoda</taxon>
        <taxon>Chromadorea</taxon>
        <taxon>Rhabditida</taxon>
        <taxon>Spirurina</taxon>
        <taxon>Ascaridomorpha</taxon>
        <taxon>Ascaridoidea</taxon>
        <taxon>Anisakidae</taxon>
        <taxon>Anisakis</taxon>
        <taxon>Anisakis simplex complex</taxon>
    </lineage>
</organism>
<evidence type="ECO:0000313" key="4">
    <source>
        <dbReference type="WBParaSite" id="ASIM_0000987801-mRNA-1"/>
    </source>
</evidence>
<evidence type="ECO:0000313" key="3">
    <source>
        <dbReference type="Proteomes" id="UP000267096"/>
    </source>
</evidence>
<dbReference type="Proteomes" id="UP000267096">
    <property type="component" value="Unassembled WGS sequence"/>
</dbReference>
<accession>A0A0M3JQC7</accession>
<sequence>MGPRLALPDQIHIQEPIEAPKPAMPYSEHRQDKKEMMPPVPGQGPPMTGY</sequence>